<dbReference type="InterPro" id="IPR002733">
    <property type="entry name" value="AMMECR1_domain"/>
</dbReference>
<dbReference type="OrthoDB" id="9782820at2"/>
<evidence type="ECO:0000313" key="3">
    <source>
        <dbReference type="Proteomes" id="UP000094936"/>
    </source>
</evidence>
<dbReference type="PANTHER" id="PTHR13016:SF0">
    <property type="entry name" value="AMME SYNDROME CANDIDATE GENE 1 PROTEIN"/>
    <property type="match status" value="1"/>
</dbReference>
<feature type="domain" description="AMMECR1" evidence="1">
    <location>
        <begin position="12"/>
        <end position="195"/>
    </location>
</feature>
<organism evidence="2 3">
    <name type="scientific">Veronia pacifica</name>
    <dbReference type="NCBI Taxonomy" id="1080227"/>
    <lineage>
        <taxon>Bacteria</taxon>
        <taxon>Pseudomonadati</taxon>
        <taxon>Pseudomonadota</taxon>
        <taxon>Gammaproteobacteria</taxon>
        <taxon>Vibrionales</taxon>
        <taxon>Vibrionaceae</taxon>
        <taxon>Veronia</taxon>
    </lineage>
</organism>
<dbReference type="NCBIfam" id="TIGR04335">
    <property type="entry name" value="AmmeMemoSam_A"/>
    <property type="match status" value="1"/>
</dbReference>
<proteinExistence type="predicted"/>
<dbReference type="STRING" id="1080227.A8L45_19330"/>
<comment type="caution">
    <text evidence="2">The sequence shown here is derived from an EMBL/GenBank/DDBJ whole genome shotgun (WGS) entry which is preliminary data.</text>
</comment>
<dbReference type="AlphaFoldDB" id="A0A1C3EBS7"/>
<protein>
    <submittedName>
        <fullName evidence="2">AmmeMemoRadiSam system protein A</fullName>
    </submittedName>
</protein>
<dbReference type="PANTHER" id="PTHR13016">
    <property type="entry name" value="AMMECR1 HOMOLOG"/>
    <property type="match status" value="1"/>
</dbReference>
<evidence type="ECO:0000259" key="1">
    <source>
        <dbReference type="PROSITE" id="PS51112"/>
    </source>
</evidence>
<dbReference type="InterPro" id="IPR027623">
    <property type="entry name" value="AmmeMemoSam_A"/>
</dbReference>
<keyword evidence="3" id="KW-1185">Reference proteome</keyword>
<dbReference type="Gene3D" id="3.30.1490.150">
    <property type="entry name" value="Hypothetical protein ph0010, domain 2"/>
    <property type="match status" value="1"/>
</dbReference>
<dbReference type="SUPFAM" id="SSF143447">
    <property type="entry name" value="AMMECR1-like"/>
    <property type="match status" value="1"/>
</dbReference>
<evidence type="ECO:0000313" key="2">
    <source>
        <dbReference type="EMBL" id="ODA30689.1"/>
    </source>
</evidence>
<dbReference type="EMBL" id="LYBM01000048">
    <property type="protein sequence ID" value="ODA30689.1"/>
    <property type="molecule type" value="Genomic_DNA"/>
</dbReference>
<dbReference type="PROSITE" id="PS51112">
    <property type="entry name" value="AMMECR1"/>
    <property type="match status" value="1"/>
</dbReference>
<dbReference type="InterPro" id="IPR023473">
    <property type="entry name" value="AMMECR1"/>
</dbReference>
<dbReference type="InterPro" id="IPR027485">
    <property type="entry name" value="AMMECR1_N"/>
</dbReference>
<gene>
    <name evidence="2" type="ORF">A8L45_19330</name>
</gene>
<dbReference type="InterPro" id="IPR036071">
    <property type="entry name" value="AMMECR1_dom_sf"/>
</dbReference>
<dbReference type="Pfam" id="PF01871">
    <property type="entry name" value="AMMECR1"/>
    <property type="match status" value="1"/>
</dbReference>
<dbReference type="RefSeq" id="WP_068905002.1">
    <property type="nucleotide sequence ID" value="NZ_JBHUIF010000004.1"/>
</dbReference>
<reference evidence="2 3" key="1">
    <citation type="submission" date="2016-05" db="EMBL/GenBank/DDBJ databases">
        <title>Genomic Taxonomy of the Vibrionaceae.</title>
        <authorList>
            <person name="Gomez-Gil B."/>
            <person name="Enciso-Ibarra J."/>
        </authorList>
    </citation>
    <scope>NUCLEOTIDE SEQUENCE [LARGE SCALE GENOMIC DNA]</scope>
    <source>
        <strain evidence="2 3">CAIM 1920</strain>
    </source>
</reference>
<accession>A0A1C3EBS7</accession>
<name>A0A1C3EBS7_9GAMM</name>
<dbReference type="Gene3D" id="3.30.700.20">
    <property type="entry name" value="Hypothetical protein ph0010, domain 1"/>
    <property type="match status" value="1"/>
</dbReference>
<sequence>MSVTLSAQYDRQDLSQLIEISRSVLTQHFNNDPLSLPEPAIYSEKLLKPAGCFVTLEVDHHLQGCIGAISSVLPLIHEVHNKTLSAAFQDRRFQPLVYEQLAKLSIEVSVLSSPEKLEVHSEQGCLDFLEENKVGVILSCQRYRSVFLPQVWEKLPIPFDFIVALKKKGGMDEHDWPDDMRVDVFTVDSAQEDFQ</sequence>
<dbReference type="Proteomes" id="UP000094936">
    <property type="component" value="Unassembled WGS sequence"/>
</dbReference>